<dbReference type="eggNOG" id="KOG3386">
    <property type="taxonomic scope" value="Eukaryota"/>
</dbReference>
<dbReference type="InParanoid" id="D6RNV9"/>
<name>D6RNV9_COPC7</name>
<dbReference type="GeneID" id="9378795"/>
<dbReference type="GO" id="GO:0005375">
    <property type="term" value="F:copper ion transmembrane transporter activity"/>
    <property type="evidence" value="ECO:0007669"/>
    <property type="project" value="UniProtKB-UniRule"/>
</dbReference>
<dbReference type="Pfam" id="PF04145">
    <property type="entry name" value="Ctr"/>
    <property type="match status" value="1"/>
</dbReference>
<comment type="similarity">
    <text evidence="5">Belongs to the copper transporter (Ctr) (TC 1.A.56) family. SLC31A subfamily.</text>
</comment>
<keyword evidence="5" id="KW-0187">Copper transport</keyword>
<comment type="subcellular location">
    <subcellularLocation>
        <location evidence="1 5">Membrane</location>
        <topology evidence="1 5">Multi-pass membrane protein</topology>
    </subcellularLocation>
</comment>
<keyword evidence="3 5" id="KW-1133">Transmembrane helix</keyword>
<dbReference type="AlphaFoldDB" id="D6RNV9"/>
<dbReference type="KEGG" id="cci:CC1G_14854"/>
<evidence type="ECO:0000256" key="1">
    <source>
        <dbReference type="ARBA" id="ARBA00004141"/>
    </source>
</evidence>
<evidence type="ECO:0000313" key="6">
    <source>
        <dbReference type="EMBL" id="EFI27383.1"/>
    </source>
</evidence>
<sequence length="193" mass="20821">MDHSGHGGGSGGMTMDHMMDHNMIPYFHSTPGIALWFKEWTPSSAGGIVGACFVLFFFALFERFISAVRGVCERHWQARALLLSNKCSPSTYETRTSPVSKVPSSQEEGVVEVHEVPATVPSVVPRVNSRTIPPFLTGHDIPRGLLHGFQAMLSYALMLAVMTYRVDFVLCIVVGSGVGEILFGRAGGGVGGH</sequence>
<dbReference type="STRING" id="240176.D6RNV9"/>
<dbReference type="VEuPathDB" id="FungiDB:CC1G_14854"/>
<evidence type="ECO:0000256" key="2">
    <source>
        <dbReference type="ARBA" id="ARBA00022692"/>
    </source>
</evidence>
<feature type="transmembrane region" description="Helical" evidence="5">
    <location>
        <begin position="45"/>
        <end position="65"/>
    </location>
</feature>
<keyword evidence="5" id="KW-0406">Ion transport</keyword>
<evidence type="ECO:0000256" key="4">
    <source>
        <dbReference type="ARBA" id="ARBA00023136"/>
    </source>
</evidence>
<protein>
    <recommendedName>
        <fullName evidence="5">Copper transport protein</fullName>
    </recommendedName>
</protein>
<evidence type="ECO:0000313" key="7">
    <source>
        <dbReference type="Proteomes" id="UP000001861"/>
    </source>
</evidence>
<evidence type="ECO:0000256" key="3">
    <source>
        <dbReference type="ARBA" id="ARBA00022989"/>
    </source>
</evidence>
<keyword evidence="7" id="KW-1185">Reference proteome</keyword>
<dbReference type="PANTHER" id="PTHR12483:SF27">
    <property type="entry name" value="COPPER TRANSPORT PROTEIN CTR1"/>
    <property type="match status" value="1"/>
</dbReference>
<dbReference type="EMBL" id="AACS02000007">
    <property type="protein sequence ID" value="EFI27383.1"/>
    <property type="molecule type" value="Genomic_DNA"/>
</dbReference>
<keyword evidence="5" id="KW-0813">Transport</keyword>
<dbReference type="GO" id="GO:0005886">
    <property type="term" value="C:plasma membrane"/>
    <property type="evidence" value="ECO:0007669"/>
    <property type="project" value="TreeGrafter"/>
</dbReference>
<evidence type="ECO:0000256" key="5">
    <source>
        <dbReference type="RuleBase" id="RU367022"/>
    </source>
</evidence>
<keyword evidence="4 5" id="KW-0472">Membrane</keyword>
<dbReference type="InterPro" id="IPR007274">
    <property type="entry name" value="Cop_transporter"/>
</dbReference>
<comment type="caution">
    <text evidence="6">The sequence shown here is derived from an EMBL/GenBank/DDBJ whole genome shotgun (WGS) entry which is preliminary data.</text>
</comment>
<organism evidence="6 7">
    <name type="scientific">Coprinopsis cinerea (strain Okayama-7 / 130 / ATCC MYA-4618 / FGSC 9003)</name>
    <name type="common">Inky cap fungus</name>
    <name type="synonym">Hormographiella aspergillata</name>
    <dbReference type="NCBI Taxonomy" id="240176"/>
    <lineage>
        <taxon>Eukaryota</taxon>
        <taxon>Fungi</taxon>
        <taxon>Dikarya</taxon>
        <taxon>Basidiomycota</taxon>
        <taxon>Agaricomycotina</taxon>
        <taxon>Agaricomycetes</taxon>
        <taxon>Agaricomycetidae</taxon>
        <taxon>Agaricales</taxon>
        <taxon>Agaricineae</taxon>
        <taxon>Psathyrellaceae</taxon>
        <taxon>Coprinopsis</taxon>
    </lineage>
</organism>
<dbReference type="RefSeq" id="XP_002910877.1">
    <property type="nucleotide sequence ID" value="XM_002910831.1"/>
</dbReference>
<dbReference type="Proteomes" id="UP000001861">
    <property type="component" value="Unassembled WGS sequence"/>
</dbReference>
<reference evidence="6 7" key="1">
    <citation type="journal article" date="2010" name="Proc. Natl. Acad. Sci. U.S.A.">
        <title>Insights into evolution of multicellular fungi from the assembled chromosomes of the mushroom Coprinopsis cinerea (Coprinus cinereus).</title>
        <authorList>
            <person name="Stajich J.E."/>
            <person name="Wilke S.K."/>
            <person name="Ahren D."/>
            <person name="Au C.H."/>
            <person name="Birren B.W."/>
            <person name="Borodovsky M."/>
            <person name="Burns C."/>
            <person name="Canback B."/>
            <person name="Casselton L.A."/>
            <person name="Cheng C.K."/>
            <person name="Deng J."/>
            <person name="Dietrich F.S."/>
            <person name="Fargo D.C."/>
            <person name="Farman M.L."/>
            <person name="Gathman A.C."/>
            <person name="Goldberg J."/>
            <person name="Guigo R."/>
            <person name="Hoegger P.J."/>
            <person name="Hooker J.B."/>
            <person name="Huggins A."/>
            <person name="James T.Y."/>
            <person name="Kamada T."/>
            <person name="Kilaru S."/>
            <person name="Kodira C."/>
            <person name="Kues U."/>
            <person name="Kupfer D."/>
            <person name="Kwan H.S."/>
            <person name="Lomsadze A."/>
            <person name="Li W."/>
            <person name="Lilly W.W."/>
            <person name="Ma L.J."/>
            <person name="Mackey A.J."/>
            <person name="Manning G."/>
            <person name="Martin F."/>
            <person name="Muraguchi H."/>
            <person name="Natvig D.O."/>
            <person name="Palmerini H."/>
            <person name="Ramesh M.A."/>
            <person name="Rehmeyer C.J."/>
            <person name="Roe B.A."/>
            <person name="Shenoy N."/>
            <person name="Stanke M."/>
            <person name="Ter-Hovhannisyan V."/>
            <person name="Tunlid A."/>
            <person name="Velagapudi R."/>
            <person name="Vision T.J."/>
            <person name="Zeng Q."/>
            <person name="Zolan M.E."/>
            <person name="Pukkila P.J."/>
        </authorList>
    </citation>
    <scope>NUCLEOTIDE SEQUENCE [LARGE SCALE GENOMIC DNA]</scope>
    <source>
        <strain evidence="7">Okayama-7 / 130 / ATCC MYA-4618 / FGSC 9003</strain>
    </source>
</reference>
<dbReference type="OrthoDB" id="73901at2759"/>
<gene>
    <name evidence="6" type="ORF">CC1G_14854</name>
</gene>
<dbReference type="PANTHER" id="PTHR12483">
    <property type="entry name" value="SOLUTE CARRIER FAMILY 31 COPPER TRANSPORTERS"/>
    <property type="match status" value="1"/>
</dbReference>
<proteinExistence type="inferred from homology"/>
<dbReference type="HOGENOM" id="CLU_090404_0_1_1"/>
<keyword evidence="2 5" id="KW-0812">Transmembrane</keyword>
<keyword evidence="5" id="KW-0186">Copper</keyword>
<accession>D6RNV9</accession>
<dbReference type="OMA" id="PIPWRFS"/>